<keyword evidence="15" id="KW-1133">Transmembrane helix</keyword>
<evidence type="ECO:0000313" key="20">
    <source>
        <dbReference type="Proteomes" id="UP000384372"/>
    </source>
</evidence>
<evidence type="ECO:0000256" key="3">
    <source>
        <dbReference type="ARBA" id="ARBA00022448"/>
    </source>
</evidence>
<organism evidence="19 20">
    <name type="scientific">Segatella copri</name>
    <dbReference type="NCBI Taxonomy" id="165179"/>
    <lineage>
        <taxon>Bacteria</taxon>
        <taxon>Pseudomonadati</taxon>
        <taxon>Bacteroidota</taxon>
        <taxon>Bacteroidia</taxon>
        <taxon>Bacteroidales</taxon>
        <taxon>Prevotellaceae</taxon>
        <taxon>Segatella</taxon>
    </lineage>
</organism>
<dbReference type="GO" id="GO:0015159">
    <property type="term" value="F:polysaccharide transmembrane transporter activity"/>
    <property type="evidence" value="ECO:0007669"/>
    <property type="project" value="InterPro"/>
</dbReference>
<sequence length="261" mass="28546">MKKLLLVVVVASTMILALSGCQSAKQVAYFQNIDSLNLSASRMLYDAKIMPKDQLSIIVKAVNEDLAEPFNLYSKSMMSSSQNQNLQYYLVDNEGFIDFPVVGKIHVVGLTGRECENLVKSKIQPYFKDGEVPTVTVRMASFRVVVTGEVGSPGVVTVPNEKMSIIEALAQSGDLGLQGKRKNILLIREDATGKKEAHRLDMTDANIINSPYFYLQQNDIVYVEPNGAKKGTAGLSNSVTFWIGLVSSILSLATLTVSLCK</sequence>
<comment type="similarity">
    <text evidence="2">Belongs to the BexD/CtrA/VexA family.</text>
</comment>
<dbReference type="OrthoDB" id="662756at2"/>
<dbReference type="InterPro" id="IPR003715">
    <property type="entry name" value="Poly_export_N"/>
</dbReference>
<evidence type="ECO:0000256" key="9">
    <source>
        <dbReference type="ARBA" id="ARBA00023065"/>
    </source>
</evidence>
<evidence type="ECO:0000256" key="7">
    <source>
        <dbReference type="ARBA" id="ARBA00022729"/>
    </source>
</evidence>
<keyword evidence="10" id="KW-0626">Porin</keyword>
<dbReference type="Gene3D" id="3.10.560.10">
    <property type="entry name" value="Outer membrane lipoprotein wza domain like"/>
    <property type="match status" value="1"/>
</dbReference>
<dbReference type="Gene3D" id="3.30.1950.10">
    <property type="entry name" value="wza like domain"/>
    <property type="match status" value="1"/>
</dbReference>
<feature type="chain" id="PRO_5025508584" evidence="16">
    <location>
        <begin position="25"/>
        <end position="261"/>
    </location>
</feature>
<dbReference type="PANTHER" id="PTHR33619">
    <property type="entry name" value="POLYSACCHARIDE EXPORT PROTEIN GFCE-RELATED"/>
    <property type="match status" value="1"/>
</dbReference>
<dbReference type="AlphaFoldDB" id="A0A6A7WB17"/>
<reference evidence="19 20" key="1">
    <citation type="submission" date="2019-09" db="EMBL/GenBank/DDBJ databases">
        <title>Distinct polysaccharide growth profiles of human intestinal Prevotella copri isolates.</title>
        <authorList>
            <person name="Fehlner-Peach H."/>
            <person name="Magnabosco C."/>
            <person name="Raghavan V."/>
            <person name="Scher J.U."/>
            <person name="Tett A."/>
            <person name="Cox L.M."/>
            <person name="Gottsegen C."/>
            <person name="Watters A."/>
            <person name="Wiltshire- Gordon J.D."/>
            <person name="Segata N."/>
            <person name="Bonneau R."/>
            <person name="Littman D.R."/>
        </authorList>
    </citation>
    <scope>NUCLEOTIDE SEQUENCE [LARGE SCALE GENOMIC DNA]</scope>
    <source>
        <strain evidence="20">iAQ1173</strain>
    </source>
</reference>
<evidence type="ECO:0000259" key="17">
    <source>
        <dbReference type="Pfam" id="PF02563"/>
    </source>
</evidence>
<feature type="domain" description="SLBB" evidence="18">
    <location>
        <begin position="143"/>
        <end position="223"/>
    </location>
</feature>
<evidence type="ECO:0000256" key="14">
    <source>
        <dbReference type="ARBA" id="ARBA00023288"/>
    </source>
</evidence>
<evidence type="ECO:0000256" key="13">
    <source>
        <dbReference type="ARBA" id="ARBA00023237"/>
    </source>
</evidence>
<accession>A0A6A7WB17</accession>
<dbReference type="PROSITE" id="PS51257">
    <property type="entry name" value="PROKAR_LIPOPROTEIN"/>
    <property type="match status" value="1"/>
</dbReference>
<keyword evidence="7 16" id="KW-0732">Signal</keyword>
<gene>
    <name evidence="19" type="ORF">F7D20_06875</name>
</gene>
<dbReference type="Proteomes" id="UP000384372">
    <property type="component" value="Unassembled WGS sequence"/>
</dbReference>
<protein>
    <submittedName>
        <fullName evidence="19">Polysaccharide export protein</fullName>
    </submittedName>
</protein>
<feature type="signal peptide" evidence="16">
    <location>
        <begin position="1"/>
        <end position="24"/>
    </location>
</feature>
<dbReference type="Pfam" id="PF02563">
    <property type="entry name" value="Poly_export"/>
    <property type="match status" value="1"/>
</dbReference>
<evidence type="ECO:0000256" key="5">
    <source>
        <dbReference type="ARBA" id="ARBA00022597"/>
    </source>
</evidence>
<evidence type="ECO:0000256" key="1">
    <source>
        <dbReference type="ARBA" id="ARBA00004571"/>
    </source>
</evidence>
<evidence type="ECO:0000256" key="6">
    <source>
        <dbReference type="ARBA" id="ARBA00022692"/>
    </source>
</evidence>
<keyword evidence="5" id="KW-0762">Sugar transport</keyword>
<dbReference type="GO" id="GO:0046930">
    <property type="term" value="C:pore complex"/>
    <property type="evidence" value="ECO:0007669"/>
    <property type="project" value="UniProtKB-KW"/>
</dbReference>
<keyword evidence="9" id="KW-0406">Ion transport</keyword>
<feature type="domain" description="Polysaccharide export protein N-terminal" evidence="17">
    <location>
        <begin position="45"/>
        <end position="139"/>
    </location>
</feature>
<dbReference type="InterPro" id="IPR054765">
    <property type="entry name" value="SLBB_dom"/>
</dbReference>
<evidence type="ECO:0000256" key="11">
    <source>
        <dbReference type="ARBA" id="ARBA00023136"/>
    </source>
</evidence>
<dbReference type="GO" id="GO:0006811">
    <property type="term" value="P:monoatomic ion transport"/>
    <property type="evidence" value="ECO:0007669"/>
    <property type="project" value="UniProtKB-KW"/>
</dbReference>
<keyword evidence="8" id="KW-0625">Polysaccharide transport</keyword>
<keyword evidence="14" id="KW-0449">Lipoprotein</keyword>
<keyword evidence="3" id="KW-0813">Transport</keyword>
<evidence type="ECO:0000256" key="4">
    <source>
        <dbReference type="ARBA" id="ARBA00022452"/>
    </source>
</evidence>
<dbReference type="GO" id="GO:0015288">
    <property type="term" value="F:porin activity"/>
    <property type="evidence" value="ECO:0007669"/>
    <property type="project" value="UniProtKB-KW"/>
</dbReference>
<evidence type="ECO:0000256" key="8">
    <source>
        <dbReference type="ARBA" id="ARBA00023047"/>
    </source>
</evidence>
<dbReference type="PANTHER" id="PTHR33619:SF3">
    <property type="entry name" value="POLYSACCHARIDE EXPORT PROTEIN GFCE-RELATED"/>
    <property type="match status" value="1"/>
</dbReference>
<evidence type="ECO:0000256" key="16">
    <source>
        <dbReference type="SAM" id="SignalP"/>
    </source>
</evidence>
<keyword evidence="11 15" id="KW-0472">Membrane</keyword>
<keyword evidence="6 15" id="KW-0812">Transmembrane</keyword>
<evidence type="ECO:0000256" key="15">
    <source>
        <dbReference type="SAM" id="Phobius"/>
    </source>
</evidence>
<dbReference type="InterPro" id="IPR049712">
    <property type="entry name" value="Poly_export"/>
</dbReference>
<keyword evidence="4" id="KW-1134">Transmembrane beta strand</keyword>
<evidence type="ECO:0000256" key="10">
    <source>
        <dbReference type="ARBA" id="ARBA00023114"/>
    </source>
</evidence>
<name>A0A6A7WB17_9BACT</name>
<dbReference type="Pfam" id="PF22461">
    <property type="entry name" value="SLBB_2"/>
    <property type="match status" value="1"/>
</dbReference>
<feature type="transmembrane region" description="Helical" evidence="15">
    <location>
        <begin position="239"/>
        <end position="260"/>
    </location>
</feature>
<keyword evidence="20" id="KW-1185">Reference proteome</keyword>
<dbReference type="EMBL" id="VZAD01000057">
    <property type="protein sequence ID" value="MQP11689.1"/>
    <property type="molecule type" value="Genomic_DNA"/>
</dbReference>
<keyword evidence="12" id="KW-0564">Palmitate</keyword>
<dbReference type="GO" id="GO:0009279">
    <property type="term" value="C:cell outer membrane"/>
    <property type="evidence" value="ECO:0007669"/>
    <property type="project" value="UniProtKB-SubCell"/>
</dbReference>
<proteinExistence type="inferred from homology"/>
<dbReference type="RefSeq" id="WP_158463385.1">
    <property type="nucleotide sequence ID" value="NZ_VZAD01000057.1"/>
</dbReference>
<comment type="caution">
    <text evidence="19">The sequence shown here is derived from an EMBL/GenBank/DDBJ whole genome shotgun (WGS) entry which is preliminary data.</text>
</comment>
<comment type="subcellular location">
    <subcellularLocation>
        <location evidence="1">Cell outer membrane</location>
        <topology evidence="1">Multi-pass membrane protein</topology>
    </subcellularLocation>
</comment>
<evidence type="ECO:0000256" key="12">
    <source>
        <dbReference type="ARBA" id="ARBA00023139"/>
    </source>
</evidence>
<evidence type="ECO:0000256" key="2">
    <source>
        <dbReference type="ARBA" id="ARBA00009450"/>
    </source>
</evidence>
<evidence type="ECO:0000313" key="19">
    <source>
        <dbReference type="EMBL" id="MQP11689.1"/>
    </source>
</evidence>
<keyword evidence="13" id="KW-0998">Cell outer membrane</keyword>
<evidence type="ECO:0000259" key="18">
    <source>
        <dbReference type="Pfam" id="PF22461"/>
    </source>
</evidence>